<dbReference type="EMBL" id="FQZX01000002">
    <property type="protein sequence ID" value="SHK38201.1"/>
    <property type="molecule type" value="Genomic_DNA"/>
</dbReference>
<gene>
    <name evidence="1" type="ORF">SAMN04488007_2908</name>
</gene>
<evidence type="ECO:0000313" key="2">
    <source>
        <dbReference type="Proteomes" id="UP000184314"/>
    </source>
</evidence>
<protein>
    <submittedName>
        <fullName evidence="1">Uncharacterized protein</fullName>
    </submittedName>
</protein>
<sequence>MYSSRILSLIMKKQFLFSIFVFISMQLFAQDTLVFSQENSSMFSNRYFLNPESKTFEHKYNTDDGQLWYGEGNYEIKRNRLFLRFGDSEKAIKSDNQITKIYDRVNKTDTLIVQIIDTQEDFAFVHIKYNEEYFYGDLDNGLVKIPKSKFKDIENPIVQTSLQGSLISIELTEISELNFIKITGIDINTIYHFESNFKRNLSFKKNKLKSKDFYNTSKKKKVIFIVEE</sequence>
<reference evidence="2" key="1">
    <citation type="submission" date="2016-11" db="EMBL/GenBank/DDBJ databases">
        <authorList>
            <person name="Varghese N."/>
            <person name="Submissions S."/>
        </authorList>
    </citation>
    <scope>NUCLEOTIDE SEQUENCE [LARGE SCALE GENOMIC DNA]</scope>
    <source>
        <strain evidence="2">DSM 16478</strain>
    </source>
</reference>
<organism evidence="1 2">
    <name type="scientific">Maribacter aquivivus</name>
    <dbReference type="NCBI Taxonomy" id="228958"/>
    <lineage>
        <taxon>Bacteria</taxon>
        <taxon>Pseudomonadati</taxon>
        <taxon>Bacteroidota</taxon>
        <taxon>Flavobacteriia</taxon>
        <taxon>Flavobacteriales</taxon>
        <taxon>Flavobacteriaceae</taxon>
        <taxon>Maribacter</taxon>
    </lineage>
</organism>
<evidence type="ECO:0000313" key="1">
    <source>
        <dbReference type="EMBL" id="SHK38201.1"/>
    </source>
</evidence>
<keyword evidence="2" id="KW-1185">Reference proteome</keyword>
<dbReference type="AlphaFoldDB" id="A0A1M6S0G5"/>
<accession>A0A1M6S0G5</accession>
<dbReference type="Proteomes" id="UP000184314">
    <property type="component" value="Unassembled WGS sequence"/>
</dbReference>
<dbReference type="STRING" id="228958.SAMN04488007_2908"/>
<proteinExistence type="predicted"/>
<name>A0A1M6S0G5_9FLAO</name>